<dbReference type="InterPro" id="IPR029448">
    <property type="entry name" value="FANCD2"/>
</dbReference>
<evidence type="ECO:0000256" key="4">
    <source>
        <dbReference type="ARBA" id="ARBA00023242"/>
    </source>
</evidence>
<comment type="similarity">
    <text evidence="5">Belongs to the Fanconi anemia protein FANCD2 family.</text>
</comment>
<dbReference type="GO" id="GO:0007129">
    <property type="term" value="P:homologous chromosome pairing at meiosis"/>
    <property type="evidence" value="ECO:0007669"/>
    <property type="project" value="TreeGrafter"/>
</dbReference>
<dbReference type="GO" id="GO:1990918">
    <property type="term" value="P:double-strand break repair involved in meiotic recombination"/>
    <property type="evidence" value="ECO:0007669"/>
    <property type="project" value="TreeGrafter"/>
</dbReference>
<reference evidence="7" key="1">
    <citation type="submission" date="2017-11" db="EMBL/GenBank/DDBJ databases">
        <authorList>
            <person name="Lima N.C."/>
            <person name="Parody-Merino A.M."/>
            <person name="Battley P.F."/>
            <person name="Fidler A.E."/>
            <person name="Prosdocimi F."/>
        </authorList>
    </citation>
    <scope>NUCLEOTIDE SEQUENCE [LARGE SCALE GENOMIC DNA]</scope>
</reference>
<dbReference type="OrthoDB" id="27031at2759"/>
<reference evidence="7" key="2">
    <citation type="submission" date="2017-12" db="EMBL/GenBank/DDBJ databases">
        <title>Genome sequence of the Bar-tailed Godwit (Limosa lapponica baueri).</title>
        <authorList>
            <person name="Lima N.C.B."/>
            <person name="Parody-Merino A.M."/>
            <person name="Battley P.F."/>
            <person name="Fidler A.E."/>
            <person name="Prosdocimi F."/>
        </authorList>
    </citation>
    <scope>NUCLEOTIDE SEQUENCE [LARGE SCALE GENOMIC DNA]</scope>
</reference>
<gene>
    <name evidence="6" type="ORF">llap_21500</name>
</gene>
<dbReference type="PANTHER" id="PTHR32086:SF0">
    <property type="entry name" value="FANCONI ANEMIA GROUP D2 PROTEIN"/>
    <property type="match status" value="1"/>
</dbReference>
<name>A0A2I0T314_LIMLA</name>
<sequence>MTFQKKLCLALEKHPTYPGVVKQFISGLESHIKDRNQFKNCLLPCTPVRAEGSSVGTFGTNFPRLIVNQFKWLDRLLDSQVGADGAITSMLFPVNSWNISQVG</sequence>
<dbReference type="EMBL" id="KZ521898">
    <property type="protein sequence ID" value="PKU28196.1"/>
    <property type="molecule type" value="Genomic_DNA"/>
</dbReference>
<comment type="subcellular location">
    <subcellularLocation>
        <location evidence="1">Nucleus</location>
    </subcellularLocation>
</comment>
<evidence type="ECO:0000313" key="6">
    <source>
        <dbReference type="EMBL" id="PKU28196.1"/>
    </source>
</evidence>
<dbReference type="Proteomes" id="UP000233556">
    <property type="component" value="Unassembled WGS sequence"/>
</dbReference>
<keyword evidence="7" id="KW-1185">Reference proteome</keyword>
<dbReference type="GO" id="GO:0031573">
    <property type="term" value="P:mitotic intra-S DNA damage checkpoint signaling"/>
    <property type="evidence" value="ECO:0007669"/>
    <property type="project" value="TreeGrafter"/>
</dbReference>
<evidence type="ECO:0000256" key="1">
    <source>
        <dbReference type="ARBA" id="ARBA00004123"/>
    </source>
</evidence>
<accession>A0A2I0T314</accession>
<dbReference type="GO" id="GO:0070182">
    <property type="term" value="F:DNA polymerase binding"/>
    <property type="evidence" value="ECO:0007669"/>
    <property type="project" value="TreeGrafter"/>
</dbReference>
<keyword evidence="2" id="KW-1017">Isopeptide bond</keyword>
<dbReference type="Pfam" id="PF14631">
    <property type="entry name" value="FancD2"/>
    <property type="match status" value="1"/>
</dbReference>
<evidence type="ECO:0000256" key="5">
    <source>
        <dbReference type="ARBA" id="ARBA00093456"/>
    </source>
</evidence>
<evidence type="ECO:0000313" key="7">
    <source>
        <dbReference type="Proteomes" id="UP000233556"/>
    </source>
</evidence>
<evidence type="ECO:0000256" key="2">
    <source>
        <dbReference type="ARBA" id="ARBA00022499"/>
    </source>
</evidence>
<dbReference type="AlphaFoldDB" id="A0A2I0T314"/>
<dbReference type="GO" id="GO:0036297">
    <property type="term" value="P:interstrand cross-link repair"/>
    <property type="evidence" value="ECO:0007669"/>
    <property type="project" value="TreeGrafter"/>
</dbReference>
<dbReference type="GO" id="GO:0000793">
    <property type="term" value="C:condensed chromosome"/>
    <property type="evidence" value="ECO:0007669"/>
    <property type="project" value="TreeGrafter"/>
</dbReference>
<dbReference type="GO" id="GO:0005634">
    <property type="term" value="C:nucleus"/>
    <property type="evidence" value="ECO:0007669"/>
    <property type="project" value="UniProtKB-SubCell"/>
</dbReference>
<organism evidence="6 7">
    <name type="scientific">Limosa lapponica baueri</name>
    <dbReference type="NCBI Taxonomy" id="1758121"/>
    <lineage>
        <taxon>Eukaryota</taxon>
        <taxon>Metazoa</taxon>
        <taxon>Chordata</taxon>
        <taxon>Craniata</taxon>
        <taxon>Vertebrata</taxon>
        <taxon>Euteleostomi</taxon>
        <taxon>Archelosauria</taxon>
        <taxon>Archosauria</taxon>
        <taxon>Dinosauria</taxon>
        <taxon>Saurischia</taxon>
        <taxon>Theropoda</taxon>
        <taxon>Coelurosauria</taxon>
        <taxon>Aves</taxon>
        <taxon>Neognathae</taxon>
        <taxon>Neoaves</taxon>
        <taxon>Charadriiformes</taxon>
        <taxon>Scolopacidae</taxon>
        <taxon>Limosa</taxon>
    </lineage>
</organism>
<keyword evidence="3" id="KW-0832">Ubl conjugation</keyword>
<evidence type="ECO:0000256" key="3">
    <source>
        <dbReference type="ARBA" id="ARBA00022843"/>
    </source>
</evidence>
<proteinExistence type="inferred from homology"/>
<dbReference type="PANTHER" id="PTHR32086">
    <property type="entry name" value="FANCONI ANEMIA GROUP D2 PROTEIN"/>
    <property type="match status" value="1"/>
</dbReference>
<keyword evidence="4" id="KW-0539">Nucleus</keyword>
<protein>
    <submittedName>
        <fullName evidence="6">Uncharacterized protein</fullName>
    </submittedName>
</protein>